<keyword evidence="2" id="KW-0732">Signal</keyword>
<reference evidence="3 4" key="1">
    <citation type="submission" date="2019-09" db="EMBL/GenBank/DDBJ databases">
        <title>YIM 132180 draft genome.</title>
        <authorList>
            <person name="Zhang K."/>
        </authorList>
    </citation>
    <scope>NUCLEOTIDE SEQUENCE [LARGE SCALE GENOMIC DNA]</scope>
    <source>
        <strain evidence="3 4">YIM 132180</strain>
    </source>
</reference>
<proteinExistence type="predicted"/>
<dbReference type="RefSeq" id="WP_150970019.1">
    <property type="nucleotide sequence ID" value="NZ_VZDO01000008.1"/>
</dbReference>
<evidence type="ECO:0000313" key="4">
    <source>
        <dbReference type="Proteomes" id="UP000432089"/>
    </source>
</evidence>
<feature type="chain" id="PRO_5031383512" description="Chemotaxis protein MotC" evidence="2">
    <location>
        <begin position="25"/>
        <end position="459"/>
    </location>
</feature>
<evidence type="ECO:0000313" key="3">
    <source>
        <dbReference type="EMBL" id="KAB0679900.1"/>
    </source>
</evidence>
<feature type="compositionally biased region" description="Basic and acidic residues" evidence="1">
    <location>
        <begin position="71"/>
        <end position="82"/>
    </location>
</feature>
<evidence type="ECO:0000256" key="2">
    <source>
        <dbReference type="SAM" id="SignalP"/>
    </source>
</evidence>
<dbReference type="Proteomes" id="UP000432089">
    <property type="component" value="Unassembled WGS sequence"/>
</dbReference>
<feature type="compositionally biased region" description="Low complexity" evidence="1">
    <location>
        <begin position="83"/>
        <end position="100"/>
    </location>
</feature>
<feature type="region of interest" description="Disordered" evidence="1">
    <location>
        <begin position="419"/>
        <end position="438"/>
    </location>
</feature>
<feature type="region of interest" description="Disordered" evidence="1">
    <location>
        <begin position="50"/>
        <end position="101"/>
    </location>
</feature>
<evidence type="ECO:0000256" key="1">
    <source>
        <dbReference type="SAM" id="MobiDB-lite"/>
    </source>
</evidence>
<feature type="signal peptide" evidence="2">
    <location>
        <begin position="1"/>
        <end position="24"/>
    </location>
</feature>
<sequence>MTSILARCAGGLLTAAAACSTAFAVDAVGAPPVVVAATFEVGPTPEPVAAPAVSAETVGSVAPSAGQPGEAKSETATSHDDAPAAPAEPEAEHAAAPVAPTRSPMPFDIIRTLQFLQDQVARGNGRAIRVQAMLLRRFGPAFVEADPSIWTDPRNRRAAILFALSGGPPEVLRRLVAAGAFDETTKPIAEGALAYVVNDLPKAGKLLSPIDLKSVEPGMAAQISLVLGQVEQQDRPAEALAHLDQARLLAPGGLVEEAALRLEVVLAEKQGDPGKADDLARQYFDRFSRSSYVGNFLARFAMVFSERPATDPAASLASMLDITVRLDPAGKRELLLAVSRRSLVAGKLELARLAGAEALKIDGAGGEDVQRGNLYAAAAGLAAPDGALAADELRTVDRAQLHPADVDIFDAANTVLSHMQAPDAGEPPPLDAADAASSPVLDRAQKLLDAVAGDLGETK</sequence>
<organism evidence="3 4">
    <name type="scientific">Plantimonas leprariae</name>
    <dbReference type="NCBI Taxonomy" id="2615207"/>
    <lineage>
        <taxon>Bacteria</taxon>
        <taxon>Pseudomonadati</taxon>
        <taxon>Pseudomonadota</taxon>
        <taxon>Alphaproteobacteria</taxon>
        <taxon>Hyphomicrobiales</taxon>
        <taxon>Aurantimonadaceae</taxon>
        <taxon>Plantimonas</taxon>
    </lineage>
</organism>
<protein>
    <recommendedName>
        <fullName evidence="5">Chemotaxis protein MotC</fullName>
    </recommendedName>
</protein>
<name>A0A7V7TWS2_9HYPH</name>
<dbReference type="PROSITE" id="PS51257">
    <property type="entry name" value="PROKAR_LIPOPROTEIN"/>
    <property type="match status" value="1"/>
</dbReference>
<comment type="caution">
    <text evidence="3">The sequence shown here is derived from an EMBL/GenBank/DDBJ whole genome shotgun (WGS) entry which is preliminary data.</text>
</comment>
<dbReference type="EMBL" id="VZDO01000008">
    <property type="protein sequence ID" value="KAB0679900.1"/>
    <property type="molecule type" value="Genomic_DNA"/>
</dbReference>
<dbReference type="AlphaFoldDB" id="A0A7V7TWS2"/>
<gene>
    <name evidence="3" type="ORF">F6X38_11795</name>
</gene>
<accession>A0A7V7TWS2</accession>
<evidence type="ECO:0008006" key="5">
    <source>
        <dbReference type="Google" id="ProtNLM"/>
    </source>
</evidence>
<keyword evidence="4" id="KW-1185">Reference proteome</keyword>